<comment type="caution">
    <text evidence="3">The sequence shown here is derived from an EMBL/GenBank/DDBJ whole genome shotgun (WGS) entry which is preliminary data.</text>
</comment>
<dbReference type="OrthoDB" id="2448963at2759"/>
<evidence type="ECO:0000313" key="3">
    <source>
        <dbReference type="EMBL" id="CAG8554577.1"/>
    </source>
</evidence>
<keyword evidence="4" id="KW-1185">Reference proteome</keyword>
<organism evidence="3 4">
    <name type="scientific">Ambispora gerdemannii</name>
    <dbReference type="NCBI Taxonomy" id="144530"/>
    <lineage>
        <taxon>Eukaryota</taxon>
        <taxon>Fungi</taxon>
        <taxon>Fungi incertae sedis</taxon>
        <taxon>Mucoromycota</taxon>
        <taxon>Glomeromycotina</taxon>
        <taxon>Glomeromycetes</taxon>
        <taxon>Archaeosporales</taxon>
        <taxon>Ambisporaceae</taxon>
        <taxon>Ambispora</taxon>
    </lineage>
</organism>
<proteinExistence type="predicted"/>
<evidence type="ECO:0000256" key="1">
    <source>
        <dbReference type="SAM" id="Coils"/>
    </source>
</evidence>
<sequence length="289" mass="32268">MNFGEINGMSKDKNNSSFNPGSNKSFPDFRDPLADFHKYVQGLQTHLNEKDMTIKRLQSTIERLENEKKMGYNSTTHKYSNSSYDYRSRETEFRRAIDRAVDSLLGGGVGEHTTNRPHPQWQKNNIPVQQVTSPLTTQSSTPDRSTDENSTSAANSKNYDSAPFESSFPPFQPSNESELAQDTPEESSRDQQNYSNNNSSTINSVSNHNVSNGIDEVKSSTSTSTAVTPTGTSMSPMGTMQPQVLRSLFPEDDVREIRQSPNKSFAHIDFNSLDALNRALKKHGIVMIS</sequence>
<evidence type="ECO:0000313" key="4">
    <source>
        <dbReference type="Proteomes" id="UP000789831"/>
    </source>
</evidence>
<feature type="compositionally biased region" description="Polar residues" evidence="2">
    <location>
        <begin position="15"/>
        <end position="25"/>
    </location>
</feature>
<gene>
    <name evidence="3" type="ORF">AGERDE_LOCUS6842</name>
</gene>
<keyword evidence="1" id="KW-0175">Coiled coil</keyword>
<reference evidence="3" key="1">
    <citation type="submission" date="2021-06" db="EMBL/GenBank/DDBJ databases">
        <authorList>
            <person name="Kallberg Y."/>
            <person name="Tangrot J."/>
            <person name="Rosling A."/>
        </authorList>
    </citation>
    <scope>NUCLEOTIDE SEQUENCE</scope>
    <source>
        <strain evidence="3">MT106</strain>
    </source>
</reference>
<feature type="compositionally biased region" description="Low complexity" evidence="2">
    <location>
        <begin position="219"/>
        <end position="233"/>
    </location>
</feature>
<evidence type="ECO:0000256" key="2">
    <source>
        <dbReference type="SAM" id="MobiDB-lite"/>
    </source>
</evidence>
<feature type="compositionally biased region" description="Low complexity" evidence="2">
    <location>
        <begin position="190"/>
        <end position="212"/>
    </location>
</feature>
<dbReference type="EMBL" id="CAJVPL010001134">
    <property type="protein sequence ID" value="CAG8554577.1"/>
    <property type="molecule type" value="Genomic_DNA"/>
</dbReference>
<feature type="coiled-coil region" evidence="1">
    <location>
        <begin position="47"/>
        <end position="74"/>
    </location>
</feature>
<dbReference type="AlphaFoldDB" id="A0A9N9B498"/>
<feature type="region of interest" description="Disordered" evidence="2">
    <location>
        <begin position="105"/>
        <end position="239"/>
    </location>
</feature>
<name>A0A9N9B498_9GLOM</name>
<feature type="compositionally biased region" description="Low complexity" evidence="2">
    <location>
        <begin position="163"/>
        <end position="178"/>
    </location>
</feature>
<accession>A0A9N9B498</accession>
<dbReference type="Proteomes" id="UP000789831">
    <property type="component" value="Unassembled WGS sequence"/>
</dbReference>
<feature type="compositionally biased region" description="Polar residues" evidence="2">
    <location>
        <begin position="121"/>
        <end position="159"/>
    </location>
</feature>
<feature type="region of interest" description="Disordered" evidence="2">
    <location>
        <begin position="1"/>
        <end position="30"/>
    </location>
</feature>
<protein>
    <submittedName>
        <fullName evidence="3">4472_t:CDS:1</fullName>
    </submittedName>
</protein>